<dbReference type="PROSITE" id="PS51034">
    <property type="entry name" value="ZP_2"/>
    <property type="match status" value="1"/>
</dbReference>
<dbReference type="PRINTS" id="PR00023">
    <property type="entry name" value="ZPELLUCIDA"/>
</dbReference>
<evidence type="ECO:0000256" key="17">
    <source>
        <dbReference type="ARBA" id="ARBA00042573"/>
    </source>
</evidence>
<dbReference type="InterPro" id="IPR055356">
    <property type="entry name" value="ZP-N"/>
</dbReference>
<evidence type="ECO:0000256" key="9">
    <source>
        <dbReference type="ARBA" id="ARBA00023136"/>
    </source>
</evidence>
<evidence type="ECO:0000256" key="3">
    <source>
        <dbReference type="ARBA" id="ARBA00022525"/>
    </source>
</evidence>
<protein>
    <recommendedName>
        <fullName evidence="15">Zona pellucida sperm-binding protein 4</fullName>
    </recommendedName>
    <alternativeName>
        <fullName evidence="17">Zona pellucida glycoprotein 4</fullName>
    </alternativeName>
    <alternativeName>
        <fullName evidence="16">Zona pellucida protein B</fullName>
    </alternativeName>
</protein>
<dbReference type="Gene3D" id="2.60.40.4100">
    <property type="entry name" value="Zona pellucida, ZP-C domain"/>
    <property type="match status" value="1"/>
</dbReference>
<dbReference type="InterPro" id="IPR051148">
    <property type="entry name" value="Zona_Pellucida_Domain_gp"/>
</dbReference>
<evidence type="ECO:0000256" key="2">
    <source>
        <dbReference type="ARBA" id="ARBA00022475"/>
    </source>
</evidence>
<dbReference type="InterPro" id="IPR042235">
    <property type="entry name" value="ZP-C_dom"/>
</dbReference>
<dbReference type="SUPFAM" id="SSF57492">
    <property type="entry name" value="Trefoil"/>
    <property type="match status" value="1"/>
</dbReference>
<evidence type="ECO:0000256" key="11">
    <source>
        <dbReference type="ARBA" id="ARBA00023180"/>
    </source>
</evidence>
<dbReference type="PANTHER" id="PTHR23343">
    <property type="entry name" value="ZONA PELLUCIDA SPERM-BINDING PROTEIN"/>
    <property type="match status" value="1"/>
</dbReference>
<keyword evidence="10" id="KW-1015">Disulfide bond</keyword>
<dbReference type="Pfam" id="PF23344">
    <property type="entry name" value="ZP-N"/>
    <property type="match status" value="1"/>
</dbReference>
<evidence type="ECO:0000313" key="22">
    <source>
        <dbReference type="RefSeq" id="XP_070470660.1"/>
    </source>
</evidence>
<keyword evidence="2" id="KW-1003">Cell membrane</keyword>
<comment type="function">
    <text evidence="14">Component of the zona pellucida, an extracellular matrix surrounding oocytes which mediates sperm binding, induction of the acrosome reaction and prevents post-fertilization polyspermy. The zona pellucida is composed of 3 to 4 glycoproteins, ZP1, ZP2, ZP3, and ZP4. ZP4 may act as a sperm receptor.</text>
</comment>
<evidence type="ECO:0000313" key="21">
    <source>
        <dbReference type="Proteomes" id="UP001652662"/>
    </source>
</evidence>
<dbReference type="PANTHER" id="PTHR23343:SF31">
    <property type="entry name" value="ZONA PELLUCIDA SPERM-BINDING PROTEIN 4"/>
    <property type="match status" value="1"/>
</dbReference>
<keyword evidence="5" id="KW-0165">Cleavage on pair of basic residues</keyword>
<feature type="transmembrane region" description="Helical" evidence="18">
    <location>
        <begin position="481"/>
        <end position="502"/>
    </location>
</feature>
<proteinExistence type="predicted"/>
<dbReference type="InterPro" id="IPR054554">
    <property type="entry name" value="ZP1/4_Ig-like"/>
</dbReference>
<evidence type="ECO:0000256" key="4">
    <source>
        <dbReference type="ARBA" id="ARBA00022530"/>
    </source>
</evidence>
<dbReference type="GeneID" id="103554179"/>
<dbReference type="Proteomes" id="UP001652662">
    <property type="component" value="Chromosome 1"/>
</dbReference>
<dbReference type="CDD" id="cd00111">
    <property type="entry name" value="Trefoil"/>
    <property type="match status" value="1"/>
</dbReference>
<dbReference type="InterPro" id="IPR001507">
    <property type="entry name" value="ZP_dom"/>
</dbReference>
<evidence type="ECO:0000256" key="18">
    <source>
        <dbReference type="SAM" id="Phobius"/>
    </source>
</evidence>
<comment type="subcellular location">
    <subcellularLocation>
        <location evidence="1">Cell membrane</location>
        <topology evidence="1">Single-pass type I membrane protein</topology>
    </subcellularLocation>
    <subcellularLocation>
        <location evidence="13">Zona pellucida</location>
    </subcellularLocation>
</comment>
<accession>A0ABM4P0E0</accession>
<reference evidence="22" key="2">
    <citation type="submission" date="2025-08" db="UniProtKB">
        <authorList>
            <consortium name="RefSeq"/>
        </authorList>
    </citation>
    <scope>IDENTIFICATION</scope>
    <source>
        <tissue evidence="22">Blood</tissue>
    </source>
</reference>
<keyword evidence="8 18" id="KW-1133">Transmembrane helix</keyword>
<evidence type="ECO:0000256" key="19">
    <source>
        <dbReference type="SAM" id="SignalP"/>
    </source>
</evidence>
<keyword evidence="11" id="KW-0325">Glycoprotein</keyword>
<feature type="chain" id="PRO_5045508400" description="Zona pellucida sperm-binding protein 4" evidence="19">
    <location>
        <begin position="19"/>
        <end position="510"/>
    </location>
</feature>
<evidence type="ECO:0000256" key="8">
    <source>
        <dbReference type="ARBA" id="ARBA00022989"/>
    </source>
</evidence>
<dbReference type="InterPro" id="IPR055355">
    <property type="entry name" value="ZP-C"/>
</dbReference>
<dbReference type="InterPro" id="IPR044913">
    <property type="entry name" value="P_trefoil_dom_sf"/>
</dbReference>
<organism evidence="21 22">
    <name type="scientific">Equus przewalskii</name>
    <name type="common">Przewalski's horse</name>
    <name type="synonym">Equus caballus przewalskii</name>
    <dbReference type="NCBI Taxonomy" id="9798"/>
    <lineage>
        <taxon>Eukaryota</taxon>
        <taxon>Metazoa</taxon>
        <taxon>Chordata</taxon>
        <taxon>Craniata</taxon>
        <taxon>Vertebrata</taxon>
        <taxon>Euteleostomi</taxon>
        <taxon>Mammalia</taxon>
        <taxon>Eutheria</taxon>
        <taxon>Laurasiatheria</taxon>
        <taxon>Perissodactyla</taxon>
        <taxon>Equidae</taxon>
        <taxon>Equus</taxon>
    </lineage>
</organism>
<keyword evidence="21" id="KW-1185">Reference proteome</keyword>
<dbReference type="Gene3D" id="2.60.40.3210">
    <property type="entry name" value="Zona pellucida, ZP-N domain"/>
    <property type="match status" value="1"/>
</dbReference>
<keyword evidence="12" id="KW-0278">Fertilization</keyword>
<evidence type="ECO:0000259" key="20">
    <source>
        <dbReference type="PROSITE" id="PS51034"/>
    </source>
</evidence>
<feature type="signal peptide" evidence="19">
    <location>
        <begin position="1"/>
        <end position="18"/>
    </location>
</feature>
<keyword evidence="3" id="KW-0964">Secreted</keyword>
<dbReference type="Pfam" id="PF00100">
    <property type="entry name" value="Zona_pellucida"/>
    <property type="match status" value="1"/>
</dbReference>
<dbReference type="Pfam" id="PF22821">
    <property type="entry name" value="ZP1_ZP4_Ig-like"/>
    <property type="match status" value="1"/>
</dbReference>
<reference evidence="21" key="1">
    <citation type="submission" date="2025-05" db="UniProtKB">
        <authorList>
            <consortium name="RefSeq"/>
        </authorList>
    </citation>
    <scope>NUCLEOTIDE SEQUENCE [LARGE SCALE GENOMIC DNA]</scope>
</reference>
<keyword evidence="9 18" id="KW-0472">Membrane</keyword>
<evidence type="ECO:0000256" key="16">
    <source>
        <dbReference type="ARBA" id="ARBA00042273"/>
    </source>
</evidence>
<evidence type="ECO:0000256" key="5">
    <source>
        <dbReference type="ARBA" id="ARBA00022685"/>
    </source>
</evidence>
<evidence type="ECO:0000256" key="12">
    <source>
        <dbReference type="ARBA" id="ARBA00023279"/>
    </source>
</evidence>
<sequence>MWLLQSVLLCFSLSLALGGQRELEAPAYPGVLHCGLRSFQFTVNLSQETATPPALIAWDNRGMPRRLQNDSDCGTWVREDPGSSVVLEASYSSCYVTQWDSHYIMPVGVERTDAAGHRTVTKMKLLECPMDFLGDCKERGCCYNSEVNSCYYGNTVTSRCTQDGHFSIAVSRNVTSPPLLLSSVHLAFRNDSECNPVMATHAFALFRFPFTSCGTTRRVTGDQAVYENELVATRDVRTWSHGSITRDSIFRFQVSCSYSVSSNAFPVNVQVFTLPPPLPETQPGPLTLELQIAKDKHYISYYNVSDYPVVKLLQDPIYVEVSILHRTDPYLGLMLHQCWATPSTNPLHQPQWPLLVKGCPYTGDSYQTQLIPVQKALDLPFPSHYQRFSIFTFSFVDSVAKRAFKGLVYLHCSASICQPAGTPPCMITCPVTRRRRSSDIRFQNSTASISSKGPMILLQATKDSSEKLHKYSTSPVDSQSLWVAGLSGTFIVGASLVSYLAIRKQMSSSD</sequence>
<evidence type="ECO:0000256" key="6">
    <source>
        <dbReference type="ARBA" id="ARBA00022692"/>
    </source>
</evidence>
<keyword evidence="4" id="KW-0272">Extracellular matrix</keyword>
<dbReference type="SMART" id="SM00241">
    <property type="entry name" value="ZP"/>
    <property type="match status" value="1"/>
</dbReference>
<evidence type="ECO:0000256" key="10">
    <source>
        <dbReference type="ARBA" id="ARBA00023157"/>
    </source>
</evidence>
<gene>
    <name evidence="22" type="primary">ZP4</name>
</gene>
<keyword evidence="6 18" id="KW-0812">Transmembrane</keyword>
<feature type="domain" description="ZP" evidence="20">
    <location>
        <begin position="159"/>
        <end position="436"/>
    </location>
</feature>
<evidence type="ECO:0000256" key="1">
    <source>
        <dbReference type="ARBA" id="ARBA00004251"/>
    </source>
</evidence>
<name>A0ABM4P0E0_EQUPR</name>
<evidence type="ECO:0000256" key="13">
    <source>
        <dbReference type="ARBA" id="ARBA00024183"/>
    </source>
</evidence>
<keyword evidence="7 19" id="KW-0732">Signal</keyword>
<dbReference type="InterPro" id="IPR048290">
    <property type="entry name" value="ZP_chr"/>
</dbReference>
<evidence type="ECO:0000256" key="7">
    <source>
        <dbReference type="ARBA" id="ARBA00022729"/>
    </source>
</evidence>
<evidence type="ECO:0000256" key="14">
    <source>
        <dbReference type="ARBA" id="ARBA00037545"/>
    </source>
</evidence>
<dbReference type="InterPro" id="IPR017977">
    <property type="entry name" value="ZP_dom_CS"/>
</dbReference>
<dbReference type="RefSeq" id="XP_070470660.1">
    <property type="nucleotide sequence ID" value="XM_070614559.1"/>
</dbReference>
<dbReference type="PROSITE" id="PS00682">
    <property type="entry name" value="ZP_1"/>
    <property type="match status" value="1"/>
</dbReference>
<evidence type="ECO:0000256" key="15">
    <source>
        <dbReference type="ARBA" id="ARBA00040238"/>
    </source>
</evidence>
<dbReference type="InterPro" id="IPR000519">
    <property type="entry name" value="P_trefoil_dom"/>
</dbReference>